<accession>A0A934NVH0</accession>
<organism evidence="5 6">
    <name type="scientific">Antrihabitans stalagmiti</name>
    <dbReference type="NCBI Taxonomy" id="2799499"/>
    <lineage>
        <taxon>Bacteria</taxon>
        <taxon>Bacillati</taxon>
        <taxon>Actinomycetota</taxon>
        <taxon>Actinomycetes</taxon>
        <taxon>Mycobacteriales</taxon>
        <taxon>Nocardiaceae</taxon>
        <taxon>Antrihabitans</taxon>
    </lineage>
</organism>
<reference evidence="5" key="1">
    <citation type="submission" date="2020-12" db="EMBL/GenBank/DDBJ databases">
        <title>Antrihabitans popcorni sp. nov. and Antrihabitans auranticaus sp. nov., isolated from a larva cave.</title>
        <authorList>
            <person name="Lee S.D."/>
            <person name="Kim I.S."/>
        </authorList>
    </citation>
    <scope>NUCLEOTIDE SEQUENCE</scope>
    <source>
        <strain evidence="5">YC3-6</strain>
    </source>
</reference>
<dbReference type="RefSeq" id="WP_199707222.1">
    <property type="nucleotide sequence ID" value="NZ_JAEMNV010000009.1"/>
</dbReference>
<comment type="caution">
    <text evidence="5">The sequence shown here is derived from an EMBL/GenBank/DDBJ whole genome shotgun (WGS) entry which is preliminary data.</text>
</comment>
<protein>
    <submittedName>
        <fullName evidence="5">SDR family NAD(P)-dependent oxidoreductase</fullName>
    </submittedName>
</protein>
<dbReference type="PRINTS" id="PR00080">
    <property type="entry name" value="SDRFAMILY"/>
</dbReference>
<feature type="region of interest" description="Disordered" evidence="4">
    <location>
        <begin position="299"/>
        <end position="324"/>
    </location>
</feature>
<dbReference type="Proteomes" id="UP000655868">
    <property type="component" value="Unassembled WGS sequence"/>
</dbReference>
<dbReference type="GO" id="GO:0016491">
    <property type="term" value="F:oxidoreductase activity"/>
    <property type="evidence" value="ECO:0007669"/>
    <property type="project" value="UniProtKB-KW"/>
</dbReference>
<dbReference type="PRINTS" id="PR00081">
    <property type="entry name" value="GDHRDH"/>
</dbReference>
<dbReference type="Gene3D" id="3.40.50.720">
    <property type="entry name" value="NAD(P)-binding Rossmann-like Domain"/>
    <property type="match status" value="1"/>
</dbReference>
<evidence type="ECO:0000256" key="4">
    <source>
        <dbReference type="SAM" id="MobiDB-lite"/>
    </source>
</evidence>
<dbReference type="InterPro" id="IPR002347">
    <property type="entry name" value="SDR_fam"/>
</dbReference>
<keyword evidence="2" id="KW-0560">Oxidoreductase</keyword>
<name>A0A934NVH0_9NOCA</name>
<dbReference type="CDD" id="cd05233">
    <property type="entry name" value="SDR_c"/>
    <property type="match status" value="1"/>
</dbReference>
<evidence type="ECO:0000256" key="1">
    <source>
        <dbReference type="ARBA" id="ARBA00006484"/>
    </source>
</evidence>
<keyword evidence="6" id="KW-1185">Reference proteome</keyword>
<evidence type="ECO:0000313" key="5">
    <source>
        <dbReference type="EMBL" id="MBJ8342027.1"/>
    </source>
</evidence>
<dbReference type="Pfam" id="PF00106">
    <property type="entry name" value="adh_short"/>
    <property type="match status" value="1"/>
</dbReference>
<dbReference type="InterPro" id="IPR036291">
    <property type="entry name" value="NAD(P)-bd_dom_sf"/>
</dbReference>
<evidence type="ECO:0000313" key="6">
    <source>
        <dbReference type="Proteomes" id="UP000655868"/>
    </source>
</evidence>
<dbReference type="PANTHER" id="PTHR44196:SF1">
    <property type="entry name" value="DEHYDROGENASE_REDUCTASE SDR FAMILY MEMBER 7B"/>
    <property type="match status" value="1"/>
</dbReference>
<evidence type="ECO:0000256" key="2">
    <source>
        <dbReference type="ARBA" id="ARBA00023002"/>
    </source>
</evidence>
<dbReference type="SUPFAM" id="SSF51735">
    <property type="entry name" value="NAD(P)-binding Rossmann-fold domains"/>
    <property type="match status" value="1"/>
</dbReference>
<dbReference type="PANTHER" id="PTHR44196">
    <property type="entry name" value="DEHYDROGENASE/REDUCTASE SDR FAMILY MEMBER 7B"/>
    <property type="match status" value="1"/>
</dbReference>
<dbReference type="GO" id="GO:0016020">
    <property type="term" value="C:membrane"/>
    <property type="evidence" value="ECO:0007669"/>
    <property type="project" value="TreeGrafter"/>
</dbReference>
<dbReference type="PROSITE" id="PS00061">
    <property type="entry name" value="ADH_SHORT"/>
    <property type="match status" value="1"/>
</dbReference>
<proteinExistence type="inferred from homology"/>
<dbReference type="EMBL" id="JAEMNV010000009">
    <property type="protein sequence ID" value="MBJ8342027.1"/>
    <property type="molecule type" value="Genomic_DNA"/>
</dbReference>
<dbReference type="InterPro" id="IPR020904">
    <property type="entry name" value="Sc_DH/Rdtase_CS"/>
</dbReference>
<gene>
    <name evidence="5" type="ORF">JGU71_24365</name>
</gene>
<comment type="similarity">
    <text evidence="1 3">Belongs to the short-chain dehydrogenases/reductases (SDR) family.</text>
</comment>
<evidence type="ECO:0000256" key="3">
    <source>
        <dbReference type="RuleBase" id="RU000363"/>
    </source>
</evidence>
<dbReference type="AlphaFoldDB" id="A0A934NVH0"/>
<sequence length="324" mass="34258">MKINRLQPKLVVVTGAGSGIGRAISLRFAKLGAHVVVSDIDLTTADETVALIQANGDRASSTLLDVTDPDAWERVAADVRATFGVADVLVNNAGLVITGAFLDTTPQSWDRQLGPNLLGVVYGSLVFGRQMAELGRGHIVNIASAASYTPVPGTSAYNVSKAGVRMLTDCLRVELGPKGVSATSICPGLINTNLGNHAETVGIDANLFQDGMGMLDRVRDFVDTLPISPLSPDLVARAAVRGVRFDLDVVPVRTEAWLTYAMYRIAPSVTRGILRQFPVERLEAAGARLLDVLDRTAKPDTASHGRPLVAATTNGHSAFDGGHQ</sequence>